<dbReference type="Proteomes" id="UP000663832">
    <property type="component" value="Unassembled WGS sequence"/>
</dbReference>
<dbReference type="EMBL" id="CAJNOM010007316">
    <property type="protein sequence ID" value="CAF1674879.1"/>
    <property type="molecule type" value="Genomic_DNA"/>
</dbReference>
<keyword evidence="4" id="KW-1185">Reference proteome</keyword>
<feature type="region of interest" description="Disordered" evidence="1">
    <location>
        <begin position="71"/>
        <end position="97"/>
    </location>
</feature>
<reference evidence="3" key="1">
    <citation type="submission" date="2021-02" db="EMBL/GenBank/DDBJ databases">
        <authorList>
            <person name="Nowell W R."/>
        </authorList>
    </citation>
    <scope>NUCLEOTIDE SEQUENCE</scope>
</reference>
<evidence type="ECO:0000313" key="2">
    <source>
        <dbReference type="EMBL" id="CAF1583060.1"/>
    </source>
</evidence>
<sequence>TGDVPPIERIAIEQNSIQEDEFKITDAMQRESAIADDYWRYTLKYRKKDQMEIALHDIEQKLHDVRQQSDVITHNRSNNSYSYQLSNDVQDSLQLED</sequence>
<dbReference type="AlphaFoldDB" id="A0A816GL66"/>
<gene>
    <name evidence="2" type="ORF">BJG266_LOCUS48895</name>
    <name evidence="3" type="ORF">QVE165_LOCUS65972</name>
</gene>
<feature type="non-terminal residue" evidence="3">
    <location>
        <position position="1"/>
    </location>
</feature>
<comment type="caution">
    <text evidence="3">The sequence shown here is derived from an EMBL/GenBank/DDBJ whole genome shotgun (WGS) entry which is preliminary data.</text>
</comment>
<evidence type="ECO:0000256" key="1">
    <source>
        <dbReference type="SAM" id="MobiDB-lite"/>
    </source>
</evidence>
<dbReference type="OrthoDB" id="10456020at2759"/>
<accession>A0A816GL66</accession>
<name>A0A816GL66_9BILA</name>
<dbReference type="Proteomes" id="UP000663877">
    <property type="component" value="Unassembled WGS sequence"/>
</dbReference>
<dbReference type="EMBL" id="CAJNOI010006888">
    <property type="protein sequence ID" value="CAF1583060.1"/>
    <property type="molecule type" value="Genomic_DNA"/>
</dbReference>
<proteinExistence type="predicted"/>
<protein>
    <submittedName>
        <fullName evidence="3">Uncharacterized protein</fullName>
    </submittedName>
</protein>
<evidence type="ECO:0000313" key="4">
    <source>
        <dbReference type="Proteomes" id="UP000663832"/>
    </source>
</evidence>
<evidence type="ECO:0000313" key="3">
    <source>
        <dbReference type="EMBL" id="CAF1674879.1"/>
    </source>
</evidence>
<organism evidence="3 4">
    <name type="scientific">Adineta steineri</name>
    <dbReference type="NCBI Taxonomy" id="433720"/>
    <lineage>
        <taxon>Eukaryota</taxon>
        <taxon>Metazoa</taxon>
        <taxon>Spiralia</taxon>
        <taxon>Gnathifera</taxon>
        <taxon>Rotifera</taxon>
        <taxon>Eurotatoria</taxon>
        <taxon>Bdelloidea</taxon>
        <taxon>Adinetida</taxon>
        <taxon>Adinetidae</taxon>
        <taxon>Adineta</taxon>
    </lineage>
</organism>